<evidence type="ECO:0000313" key="8">
    <source>
        <dbReference type="EMBL" id="RYO78366.1"/>
    </source>
</evidence>
<keyword evidence="4" id="KW-0238">DNA-binding</keyword>
<feature type="region of interest" description="Disordered" evidence="7">
    <location>
        <begin position="202"/>
        <end position="233"/>
    </location>
</feature>
<keyword evidence="6" id="KW-0539">Nucleus</keyword>
<accession>A0ABY0GYL7</accession>
<feature type="compositionally biased region" description="Pro residues" evidence="7">
    <location>
        <begin position="343"/>
        <end position="352"/>
    </location>
</feature>
<protein>
    <recommendedName>
        <fullName evidence="10">BZIP domain-containing protein</fullName>
    </recommendedName>
</protein>
<feature type="compositionally biased region" description="Polar residues" evidence="7">
    <location>
        <begin position="582"/>
        <end position="592"/>
    </location>
</feature>
<dbReference type="SUPFAM" id="SSF57959">
    <property type="entry name" value="Leucine zipper domain"/>
    <property type="match status" value="1"/>
</dbReference>
<evidence type="ECO:0000256" key="5">
    <source>
        <dbReference type="ARBA" id="ARBA00023163"/>
    </source>
</evidence>
<dbReference type="InterPro" id="IPR050936">
    <property type="entry name" value="AP-1-like"/>
</dbReference>
<evidence type="ECO:0000313" key="9">
    <source>
        <dbReference type="Proteomes" id="UP000294003"/>
    </source>
</evidence>
<keyword evidence="5" id="KW-0804">Transcription</keyword>
<evidence type="ECO:0000256" key="7">
    <source>
        <dbReference type="SAM" id="MobiDB-lite"/>
    </source>
</evidence>
<keyword evidence="9" id="KW-1185">Reference proteome</keyword>
<dbReference type="Gene3D" id="1.20.5.170">
    <property type="match status" value="1"/>
</dbReference>
<feature type="region of interest" description="Disordered" evidence="7">
    <location>
        <begin position="307"/>
        <end position="367"/>
    </location>
</feature>
<feature type="compositionally biased region" description="Basic residues" evidence="7">
    <location>
        <begin position="74"/>
        <end position="93"/>
    </location>
</feature>
<feature type="region of interest" description="Disordered" evidence="7">
    <location>
        <begin position="468"/>
        <end position="593"/>
    </location>
</feature>
<evidence type="ECO:0000256" key="4">
    <source>
        <dbReference type="ARBA" id="ARBA00023125"/>
    </source>
</evidence>
<feature type="compositionally biased region" description="Low complexity" evidence="7">
    <location>
        <begin position="139"/>
        <end position="152"/>
    </location>
</feature>
<gene>
    <name evidence="8" type="ORF">DL762_008731</name>
</gene>
<feature type="compositionally biased region" description="Low complexity" evidence="7">
    <location>
        <begin position="564"/>
        <end position="581"/>
    </location>
</feature>
<comment type="similarity">
    <text evidence="2">Belongs to the bZIP family.</text>
</comment>
<evidence type="ECO:0008006" key="10">
    <source>
        <dbReference type="Google" id="ProtNLM"/>
    </source>
</evidence>
<dbReference type="Proteomes" id="UP000294003">
    <property type="component" value="Unassembled WGS sequence"/>
</dbReference>
<dbReference type="CDD" id="cd14688">
    <property type="entry name" value="bZIP_YAP"/>
    <property type="match status" value="1"/>
</dbReference>
<feature type="region of interest" description="Disordered" evidence="7">
    <location>
        <begin position="139"/>
        <end position="165"/>
    </location>
</feature>
<comment type="caution">
    <text evidence="8">The sequence shown here is derived from an EMBL/GenBank/DDBJ whole genome shotgun (WGS) entry which is preliminary data.</text>
</comment>
<feature type="compositionally biased region" description="Basic and acidic residues" evidence="7">
    <location>
        <begin position="485"/>
        <end position="505"/>
    </location>
</feature>
<reference evidence="8 9" key="1">
    <citation type="submission" date="2018-06" db="EMBL/GenBank/DDBJ databases">
        <title>Complete Genomes of Monosporascus.</title>
        <authorList>
            <person name="Robinson A.J."/>
            <person name="Natvig D.O."/>
        </authorList>
    </citation>
    <scope>NUCLEOTIDE SEQUENCE [LARGE SCALE GENOMIC DNA]</scope>
    <source>
        <strain evidence="8 9">CBS 609.92</strain>
    </source>
</reference>
<organism evidence="8 9">
    <name type="scientific">Monosporascus cannonballus</name>
    <dbReference type="NCBI Taxonomy" id="155416"/>
    <lineage>
        <taxon>Eukaryota</taxon>
        <taxon>Fungi</taxon>
        <taxon>Dikarya</taxon>
        <taxon>Ascomycota</taxon>
        <taxon>Pezizomycotina</taxon>
        <taxon>Sordariomycetes</taxon>
        <taxon>Xylariomycetidae</taxon>
        <taxon>Xylariales</taxon>
        <taxon>Xylariales incertae sedis</taxon>
        <taxon>Monosporascus</taxon>
    </lineage>
</organism>
<dbReference type="EMBL" id="QJNS01000388">
    <property type="protein sequence ID" value="RYO78366.1"/>
    <property type="molecule type" value="Genomic_DNA"/>
</dbReference>
<feature type="region of interest" description="Disordered" evidence="7">
    <location>
        <begin position="29"/>
        <end position="96"/>
    </location>
</feature>
<feature type="compositionally biased region" description="Low complexity" evidence="7">
    <location>
        <begin position="314"/>
        <end position="329"/>
    </location>
</feature>
<evidence type="ECO:0000256" key="1">
    <source>
        <dbReference type="ARBA" id="ARBA00004123"/>
    </source>
</evidence>
<dbReference type="PANTHER" id="PTHR40621:SF11">
    <property type="entry name" value="TRANSCRIPTION FACTOR KAPC-RELATED"/>
    <property type="match status" value="1"/>
</dbReference>
<comment type="subcellular location">
    <subcellularLocation>
        <location evidence="1">Nucleus</location>
    </subcellularLocation>
</comment>
<sequence>MAEEENDGPPFERPSFKRFWKRVKQTASGDNLKFIPSGPQQQQQETQRSAVLGGGSKDDGEDGGDNRTATAKAQARRAQVRKAQVQHRQRKANYTKQLEMDAVRLRDEIARAEGERAALRGENDAIRRRLAMAGVTVPPALQQSQPQSATTTVGLPADAPGKASSPADLISGSASTMSASPSSVQYIVNLDMSEMNSPAYQVYRTPTPSASGGGGPAGTSNDPGPAATGDDGFDLTDAQTDYAINFILALEHVCWDHFHPSYFSYANYDEAADESTHMLMASALALRSAPASVFDQMTEVREHLQANPSRAVYPPSSSSHPHSQAQTQHQHQHKHHQQEQQKQPPPPPPIPSPISWQQPPGPAAAGLSLGSLRRLAEALNPPDVELAPVQAWFEIARACGPAAVRDAALMDFLKRELARVVRCVHFGAAIPRHAFNDVVGRVTGVGADHGLRHHEAVEPREQRLVAHQTANAEPARRRGNGVQAAHRETHERDGEHGDERLDPRAQRRHAPRPRAAEARKSTAPNNAPPAPSESSCAARPVATSAPPAFPAPADRSRSGDQNDAARPAACSARPSPSTTSSFSWNEGSTSECSVPKTGTALAIVMWILRSSAVFLCLRPDCIVFCV</sequence>
<dbReference type="PANTHER" id="PTHR40621">
    <property type="entry name" value="TRANSCRIPTION FACTOR KAPC-RELATED"/>
    <property type="match status" value="1"/>
</dbReference>
<evidence type="ECO:0000256" key="2">
    <source>
        <dbReference type="ARBA" id="ARBA00007163"/>
    </source>
</evidence>
<feature type="compositionally biased region" description="Low complexity" evidence="7">
    <location>
        <begin position="532"/>
        <end position="546"/>
    </location>
</feature>
<keyword evidence="3" id="KW-0805">Transcription regulation</keyword>
<proteinExistence type="inferred from homology"/>
<name>A0ABY0GYL7_9PEZI</name>
<evidence type="ECO:0000256" key="6">
    <source>
        <dbReference type="ARBA" id="ARBA00023242"/>
    </source>
</evidence>
<evidence type="ECO:0000256" key="3">
    <source>
        <dbReference type="ARBA" id="ARBA00023015"/>
    </source>
</evidence>
<dbReference type="InterPro" id="IPR046347">
    <property type="entry name" value="bZIP_sf"/>
</dbReference>